<evidence type="ECO:0000313" key="3">
    <source>
        <dbReference type="Proteomes" id="UP000663879"/>
    </source>
</evidence>
<sequence length="109" mass="12078">MNLNFLFVICCIFCIFYHVKARVVLEEPSYFGNVKFVPVRLGLIRSRPLKPNVASNRGQLVSAPIRSRPLKTYVAPNRAKAVSNVPVVPARFQLVSLGARPGSIVARSI</sequence>
<feature type="chain" id="PRO_5032647002" evidence="1">
    <location>
        <begin position="22"/>
        <end position="109"/>
    </location>
</feature>
<organism evidence="2 3">
    <name type="scientific">Brachionus calyciflorus</name>
    <dbReference type="NCBI Taxonomy" id="104777"/>
    <lineage>
        <taxon>Eukaryota</taxon>
        <taxon>Metazoa</taxon>
        <taxon>Spiralia</taxon>
        <taxon>Gnathifera</taxon>
        <taxon>Rotifera</taxon>
        <taxon>Eurotatoria</taxon>
        <taxon>Monogononta</taxon>
        <taxon>Pseudotrocha</taxon>
        <taxon>Ploima</taxon>
        <taxon>Brachionidae</taxon>
        <taxon>Brachionus</taxon>
    </lineage>
</organism>
<dbReference type="Proteomes" id="UP000663879">
    <property type="component" value="Unassembled WGS sequence"/>
</dbReference>
<feature type="signal peptide" evidence="1">
    <location>
        <begin position="1"/>
        <end position="21"/>
    </location>
</feature>
<protein>
    <submittedName>
        <fullName evidence="2">Uncharacterized protein</fullName>
    </submittedName>
</protein>
<accession>A0A814HN62</accession>
<keyword evidence="3" id="KW-1185">Reference proteome</keyword>
<evidence type="ECO:0000256" key="1">
    <source>
        <dbReference type="SAM" id="SignalP"/>
    </source>
</evidence>
<proteinExistence type="predicted"/>
<gene>
    <name evidence="2" type="ORF">OXX778_LOCUS16960</name>
</gene>
<keyword evidence="1" id="KW-0732">Signal</keyword>
<evidence type="ECO:0000313" key="2">
    <source>
        <dbReference type="EMBL" id="CAF1012413.1"/>
    </source>
</evidence>
<reference evidence="2" key="1">
    <citation type="submission" date="2021-02" db="EMBL/GenBank/DDBJ databases">
        <authorList>
            <person name="Nowell W R."/>
        </authorList>
    </citation>
    <scope>NUCLEOTIDE SEQUENCE</scope>
    <source>
        <strain evidence="2">Ploen Becks lab</strain>
    </source>
</reference>
<comment type="caution">
    <text evidence="2">The sequence shown here is derived from an EMBL/GenBank/DDBJ whole genome shotgun (WGS) entry which is preliminary data.</text>
</comment>
<dbReference type="EMBL" id="CAJNOC010004181">
    <property type="protein sequence ID" value="CAF1012413.1"/>
    <property type="molecule type" value="Genomic_DNA"/>
</dbReference>
<dbReference type="AlphaFoldDB" id="A0A814HN62"/>
<name>A0A814HN62_9BILA</name>